<keyword evidence="10 13" id="KW-0472">Membrane</keyword>
<proteinExistence type="inferred from homology"/>
<evidence type="ECO:0000256" key="7">
    <source>
        <dbReference type="ARBA" id="ARBA00022795"/>
    </source>
</evidence>
<dbReference type="EMBL" id="UOFT01000033">
    <property type="protein sequence ID" value="VAW93449.1"/>
    <property type="molecule type" value="Genomic_DNA"/>
</dbReference>
<evidence type="ECO:0000256" key="3">
    <source>
        <dbReference type="ARBA" id="ARBA00021622"/>
    </source>
</evidence>
<dbReference type="InterPro" id="IPR029025">
    <property type="entry name" value="T3SS_substrate_exporter_C"/>
</dbReference>
<comment type="subcellular location">
    <subcellularLocation>
        <location evidence="1">Cell membrane</location>
        <topology evidence="1">Multi-pass membrane protein</topology>
    </subcellularLocation>
</comment>
<keyword evidence="5" id="KW-1003">Cell membrane</keyword>
<keyword evidence="14" id="KW-0966">Cell projection</keyword>
<evidence type="ECO:0000256" key="12">
    <source>
        <dbReference type="SAM" id="MobiDB-lite"/>
    </source>
</evidence>
<evidence type="ECO:0000256" key="9">
    <source>
        <dbReference type="ARBA" id="ARBA00022989"/>
    </source>
</evidence>
<feature type="region of interest" description="Disordered" evidence="12">
    <location>
        <begin position="1"/>
        <end position="29"/>
    </location>
</feature>
<evidence type="ECO:0000256" key="1">
    <source>
        <dbReference type="ARBA" id="ARBA00004651"/>
    </source>
</evidence>
<keyword evidence="9 13" id="KW-1133">Transmembrane helix</keyword>
<feature type="transmembrane region" description="Helical" evidence="13">
    <location>
        <begin position="86"/>
        <end position="111"/>
    </location>
</feature>
<evidence type="ECO:0000256" key="8">
    <source>
        <dbReference type="ARBA" id="ARBA00022927"/>
    </source>
</evidence>
<feature type="transmembrane region" description="Helical" evidence="13">
    <location>
        <begin position="36"/>
        <end position="57"/>
    </location>
</feature>
<evidence type="ECO:0000256" key="10">
    <source>
        <dbReference type="ARBA" id="ARBA00023136"/>
    </source>
</evidence>
<evidence type="ECO:0000313" key="14">
    <source>
        <dbReference type="EMBL" id="VAW93449.1"/>
    </source>
</evidence>
<reference evidence="14" key="1">
    <citation type="submission" date="2018-06" db="EMBL/GenBank/DDBJ databases">
        <authorList>
            <person name="Zhirakovskaya E."/>
        </authorList>
    </citation>
    <scope>NUCLEOTIDE SEQUENCE</scope>
</reference>
<accession>A0A3B1A5F8</accession>
<dbReference type="GO" id="GO:0044780">
    <property type="term" value="P:bacterial-type flagellum assembly"/>
    <property type="evidence" value="ECO:0007669"/>
    <property type="project" value="InterPro"/>
</dbReference>
<dbReference type="PANTHER" id="PTHR30531">
    <property type="entry name" value="FLAGELLAR BIOSYNTHETIC PROTEIN FLHB"/>
    <property type="match status" value="1"/>
</dbReference>
<dbReference type="PANTHER" id="PTHR30531:SF12">
    <property type="entry name" value="FLAGELLAR BIOSYNTHETIC PROTEIN FLHB"/>
    <property type="match status" value="1"/>
</dbReference>
<gene>
    <name evidence="14" type="ORF">MNBD_GAMMA23-2066</name>
</gene>
<dbReference type="PRINTS" id="PR00950">
    <property type="entry name" value="TYPE3IMSPROT"/>
</dbReference>
<protein>
    <recommendedName>
        <fullName evidence="3">Flagellar biosynthetic protein FlhB</fullName>
    </recommendedName>
</protein>
<feature type="transmembrane region" description="Helical" evidence="13">
    <location>
        <begin position="188"/>
        <end position="211"/>
    </location>
</feature>
<dbReference type="Gene3D" id="3.40.1690.10">
    <property type="entry name" value="secretion proteins EscU"/>
    <property type="match status" value="1"/>
</dbReference>
<dbReference type="InterPro" id="IPR006136">
    <property type="entry name" value="FlhB"/>
</dbReference>
<dbReference type="GO" id="GO:0005886">
    <property type="term" value="C:plasma membrane"/>
    <property type="evidence" value="ECO:0007669"/>
    <property type="project" value="UniProtKB-SubCell"/>
</dbReference>
<dbReference type="AlphaFoldDB" id="A0A3B1A5F8"/>
<evidence type="ECO:0000256" key="4">
    <source>
        <dbReference type="ARBA" id="ARBA00022448"/>
    </source>
</evidence>
<feature type="compositionally biased region" description="Basic and acidic residues" evidence="12">
    <location>
        <begin position="1"/>
        <end position="25"/>
    </location>
</feature>
<dbReference type="SUPFAM" id="SSF160544">
    <property type="entry name" value="EscU C-terminal domain-like"/>
    <property type="match status" value="1"/>
</dbReference>
<evidence type="ECO:0000256" key="2">
    <source>
        <dbReference type="ARBA" id="ARBA00010690"/>
    </source>
</evidence>
<dbReference type="Gene3D" id="6.10.250.2080">
    <property type="match status" value="1"/>
</dbReference>
<dbReference type="Pfam" id="PF01312">
    <property type="entry name" value="Bac_export_2"/>
    <property type="match status" value="1"/>
</dbReference>
<dbReference type="GO" id="GO:0009306">
    <property type="term" value="P:protein secretion"/>
    <property type="evidence" value="ECO:0007669"/>
    <property type="project" value="InterPro"/>
</dbReference>
<keyword evidence="14" id="KW-0969">Cilium</keyword>
<comment type="similarity">
    <text evidence="2">Belongs to the type III secretion exporter family.</text>
</comment>
<organism evidence="14">
    <name type="scientific">hydrothermal vent metagenome</name>
    <dbReference type="NCBI Taxonomy" id="652676"/>
    <lineage>
        <taxon>unclassified sequences</taxon>
        <taxon>metagenomes</taxon>
        <taxon>ecological metagenomes</taxon>
    </lineage>
</organism>
<evidence type="ECO:0000256" key="13">
    <source>
        <dbReference type="SAM" id="Phobius"/>
    </source>
</evidence>
<keyword evidence="7" id="KW-1005">Bacterial flagellum biogenesis</keyword>
<name>A0A3B1A5F8_9ZZZZ</name>
<evidence type="ECO:0000256" key="5">
    <source>
        <dbReference type="ARBA" id="ARBA00022475"/>
    </source>
</evidence>
<evidence type="ECO:0000256" key="6">
    <source>
        <dbReference type="ARBA" id="ARBA00022692"/>
    </source>
</evidence>
<keyword evidence="8" id="KW-0653">Protein transport</keyword>
<keyword evidence="14" id="KW-0282">Flagellum</keyword>
<evidence type="ECO:0000256" key="11">
    <source>
        <dbReference type="ARBA" id="ARBA00023225"/>
    </source>
</evidence>
<sequence length="376" mass="41891">MAEDTGQERTEEATPRRKQQAREKGQVPSSRELNTMVMMLAAAGAVALLGSGIAQGIQELAVWNLQVSREQIFDVGTMFLLLEESILHAVLSLAPFFLVMILAAVVGPLMIGGVNFSMQAMVFKFDKLDPIKGLGRVFSIKGLVELIKALVKFLVIGTVAIVFLYYQFENYLSLGNEPVDLAMPHTMQLLIGAFITIASSLILIALVDVPFQIWDYKKQLKMTFQEVKDENKDTEGNPEVRSRVKRVQHEIAQRRMMSEVPEADVIITNPEHYSIALKYDPKTMAAPLLVAKGVDIIAMQIRRIANENNVPILEAPPLARSLYHTTEINAAIPAGLYLAVAQVLAYIFKLRKTNSTQYANQKMKDLDIPDDLQFDS</sequence>
<dbReference type="NCBIfam" id="TIGR00328">
    <property type="entry name" value="flhB"/>
    <property type="match status" value="1"/>
</dbReference>
<dbReference type="FunFam" id="3.40.1690.10:FF:000001">
    <property type="entry name" value="Flagellar biosynthetic protein FlhB"/>
    <property type="match status" value="1"/>
</dbReference>
<keyword evidence="11" id="KW-1006">Bacterial flagellum protein export</keyword>
<feature type="transmembrane region" description="Helical" evidence="13">
    <location>
        <begin position="149"/>
        <end position="168"/>
    </location>
</feature>
<keyword evidence="4" id="KW-0813">Transport</keyword>
<keyword evidence="6 13" id="KW-0812">Transmembrane</keyword>
<dbReference type="InterPro" id="IPR006135">
    <property type="entry name" value="T3SS_substrate_exporter"/>
</dbReference>